<protein>
    <submittedName>
        <fullName evidence="2">Lactoylglutathione lyase</fullName>
    </submittedName>
</protein>
<feature type="domain" description="Glyoxalase/fosfomycin resistance/dioxygenase" evidence="1">
    <location>
        <begin position="7"/>
        <end position="119"/>
    </location>
</feature>
<dbReference type="GO" id="GO:0016829">
    <property type="term" value="F:lyase activity"/>
    <property type="evidence" value="ECO:0007669"/>
    <property type="project" value="UniProtKB-KW"/>
</dbReference>
<dbReference type="AlphaFoldDB" id="A0A679IK92"/>
<keyword evidence="3" id="KW-1185">Reference proteome</keyword>
<dbReference type="PANTHER" id="PTHR36437">
    <property type="entry name" value="GLYOXALASE/BLEOMYCIN RESISTANCE PROTEIN/DIOXYGENASE"/>
    <property type="match status" value="1"/>
</dbReference>
<dbReference type="InterPro" id="IPR029068">
    <property type="entry name" value="Glyas_Bleomycin-R_OHBP_Dase"/>
</dbReference>
<gene>
    <name evidence="2" type="primary">gloA_1</name>
    <name evidence="2" type="ORF">EsVE80_14880</name>
</gene>
<dbReference type="RefSeq" id="WP_173103176.1">
    <property type="nucleotide sequence ID" value="NZ_AP022822.1"/>
</dbReference>
<dbReference type="SUPFAM" id="SSF54593">
    <property type="entry name" value="Glyoxalase/Bleomycin resistance protein/Dihydroxybiphenyl dioxygenase"/>
    <property type="match status" value="1"/>
</dbReference>
<organism evidence="2 3">
    <name type="scientific">Enterococcus saigonensis</name>
    <dbReference type="NCBI Taxonomy" id="1805431"/>
    <lineage>
        <taxon>Bacteria</taxon>
        <taxon>Bacillati</taxon>
        <taxon>Bacillota</taxon>
        <taxon>Bacilli</taxon>
        <taxon>Lactobacillales</taxon>
        <taxon>Enterococcaceae</taxon>
        <taxon>Enterococcus</taxon>
    </lineage>
</organism>
<dbReference type="EMBL" id="AP022822">
    <property type="protein sequence ID" value="BCA85965.1"/>
    <property type="molecule type" value="Genomic_DNA"/>
</dbReference>
<dbReference type="PANTHER" id="PTHR36437:SF2">
    <property type="entry name" value="GLYOXALASE_BLEOMYCIN RESISTANCE PROTEIN_DIOXYGENASE"/>
    <property type="match status" value="1"/>
</dbReference>
<evidence type="ECO:0000259" key="1">
    <source>
        <dbReference type="Pfam" id="PF00903"/>
    </source>
</evidence>
<accession>A0A679IK92</accession>
<dbReference type="KEGG" id="esg:EsVE80_14880"/>
<sequence length="124" mass="14036">MFTEDIQIMLYVDDVKKAVTFWQALDFVIIEEQEVDGTSVVELAITTNAKAHFVLYDRNFIESNSPEVATNSPSLMFFSQDIFTLYKKVGELNVPRGEMISLGDREVFNFADPDGNYFAVSSMA</sequence>
<dbReference type="InterPro" id="IPR004360">
    <property type="entry name" value="Glyas_Fos-R_dOase_dom"/>
</dbReference>
<dbReference type="Proteomes" id="UP000502998">
    <property type="component" value="Chromosome"/>
</dbReference>
<dbReference type="Pfam" id="PF00903">
    <property type="entry name" value="Glyoxalase"/>
    <property type="match status" value="1"/>
</dbReference>
<evidence type="ECO:0000313" key="3">
    <source>
        <dbReference type="Proteomes" id="UP000502998"/>
    </source>
</evidence>
<reference evidence="2 3" key="1">
    <citation type="submission" date="2020-02" db="EMBL/GenBank/DDBJ databases">
        <title>Characterization of vanA genotype vancomycin-resistant Enterococcus saigonensis VE80.</title>
        <authorList>
            <person name="Harada T."/>
            <person name="Motooka D."/>
            <person name="Nakamura S."/>
            <person name="Yamamoto Y."/>
            <person name="Kawahara R."/>
            <person name="Kawatsu K."/>
        </authorList>
    </citation>
    <scope>NUCLEOTIDE SEQUENCE [LARGE SCALE GENOMIC DNA]</scope>
    <source>
        <strain evidence="2 3">VE80</strain>
    </source>
</reference>
<dbReference type="Gene3D" id="3.10.180.10">
    <property type="entry name" value="2,3-Dihydroxybiphenyl 1,2-Dioxygenase, domain 1"/>
    <property type="match status" value="1"/>
</dbReference>
<evidence type="ECO:0000313" key="2">
    <source>
        <dbReference type="EMBL" id="BCA85965.1"/>
    </source>
</evidence>
<proteinExistence type="predicted"/>
<name>A0A679IK92_9ENTE</name>
<keyword evidence="2" id="KW-0456">Lyase</keyword>